<reference evidence="2" key="1">
    <citation type="submission" date="2021-06" db="EMBL/GenBank/DDBJ databases">
        <authorList>
            <person name="Kallberg Y."/>
            <person name="Tangrot J."/>
            <person name="Rosling A."/>
        </authorList>
    </citation>
    <scope>NUCLEOTIDE SEQUENCE</scope>
    <source>
        <strain evidence="2">CL551</strain>
    </source>
</reference>
<feature type="compositionally biased region" description="Basic and acidic residues" evidence="1">
    <location>
        <begin position="559"/>
        <end position="572"/>
    </location>
</feature>
<evidence type="ECO:0000256" key="1">
    <source>
        <dbReference type="SAM" id="MobiDB-lite"/>
    </source>
</evidence>
<dbReference type="AlphaFoldDB" id="A0A9N9F6N9"/>
<evidence type="ECO:0000313" key="2">
    <source>
        <dbReference type="EMBL" id="CAG8512917.1"/>
    </source>
</evidence>
<dbReference type="EMBL" id="CAJVPV010001934">
    <property type="protein sequence ID" value="CAG8512917.1"/>
    <property type="molecule type" value="Genomic_DNA"/>
</dbReference>
<feature type="compositionally biased region" description="Basic and acidic residues" evidence="1">
    <location>
        <begin position="507"/>
        <end position="519"/>
    </location>
</feature>
<keyword evidence="3" id="KW-1185">Reference proteome</keyword>
<organism evidence="2 3">
    <name type="scientific">Acaulospora morrowiae</name>
    <dbReference type="NCBI Taxonomy" id="94023"/>
    <lineage>
        <taxon>Eukaryota</taxon>
        <taxon>Fungi</taxon>
        <taxon>Fungi incertae sedis</taxon>
        <taxon>Mucoromycota</taxon>
        <taxon>Glomeromycotina</taxon>
        <taxon>Glomeromycetes</taxon>
        <taxon>Diversisporales</taxon>
        <taxon>Acaulosporaceae</taxon>
        <taxon>Acaulospora</taxon>
    </lineage>
</organism>
<evidence type="ECO:0000313" key="3">
    <source>
        <dbReference type="Proteomes" id="UP000789342"/>
    </source>
</evidence>
<feature type="compositionally biased region" description="Acidic residues" evidence="1">
    <location>
        <begin position="542"/>
        <end position="552"/>
    </location>
</feature>
<dbReference type="OrthoDB" id="2373317at2759"/>
<accession>A0A9N9F6N9</accession>
<gene>
    <name evidence="2" type="ORF">AMORRO_LOCUS3820</name>
</gene>
<comment type="caution">
    <text evidence="2">The sequence shown here is derived from an EMBL/GenBank/DDBJ whole genome shotgun (WGS) entry which is preliminary data.</text>
</comment>
<proteinExistence type="predicted"/>
<protein>
    <submittedName>
        <fullName evidence="2">3573_t:CDS:1</fullName>
    </submittedName>
</protein>
<name>A0A9N9F6N9_9GLOM</name>
<sequence length="612" mass="67881">MPATIQIPRDVFVRLRPATDGTPIQGILFGQREETLDRRLVIHVKVCAINGKQIRSHISTTIAHNETLLMNWKGQTVLGWFAAPELDVLSRCNPPRIASVYFRTIQSSMLKVIVANYLRQHAEYDVREITPLIARESCALFQDLIGIVIQKAPKTIDSDNSTIIMDIESTTAQCYFSAPSLSEVLNQFQNLNRDVKGDIVEMNILKELADVLPTGVNGLGISGASTNNHPSLIDEREDEDDEVGELFSVWGNVQGASNKKLRARRASTTDITDGISRRASYSTASEDVVEEATRKRKGIDSENYSRSASKKASLLLSWAKTPASMTTNVIPAPFMIIPGQGSEYLHEALGEDSLYYSTEFDESLMSSFTKSHFAPTNDHQTESPPQSVMTYAQLSIARSLDAISHHVTSCTQGKISMYSKSCQEYELLLEILEALDGVGDEFALSEKLENWIENAEDEDDEVIIRQTSNSRSEEVDTESVGSESQDTNIEVDRQETYAPANATWSKSEIKKEVEVKSEEGEMDEDPSSNNNVGAEVSSSSIEEGEIDEEEEINVITRVTRGENSSKKGDEKSSSPLHNKNARISAFNLEVGKTTNVRENSPGWAWDDEEMGE</sequence>
<dbReference type="Proteomes" id="UP000789342">
    <property type="component" value="Unassembled WGS sequence"/>
</dbReference>
<feature type="region of interest" description="Disordered" evidence="1">
    <location>
        <begin position="459"/>
        <end position="612"/>
    </location>
</feature>
<feature type="compositionally biased region" description="Polar residues" evidence="1">
    <location>
        <begin position="479"/>
        <end position="488"/>
    </location>
</feature>